<dbReference type="SUPFAM" id="SSF54427">
    <property type="entry name" value="NTF2-like"/>
    <property type="match status" value="1"/>
</dbReference>
<dbReference type="InterPro" id="IPR032710">
    <property type="entry name" value="NTF2-like_dom_sf"/>
</dbReference>
<evidence type="ECO:0000313" key="4">
    <source>
        <dbReference type="Proteomes" id="UP000179807"/>
    </source>
</evidence>
<name>A0A1J4J7F5_9EUKA</name>
<evidence type="ECO:0000256" key="1">
    <source>
        <dbReference type="SAM" id="MobiDB-lite"/>
    </source>
</evidence>
<protein>
    <recommendedName>
        <fullName evidence="2">Nuclear transport factor 2 domain-containing protein</fullName>
    </recommendedName>
</protein>
<keyword evidence="4" id="KW-1185">Reference proteome</keyword>
<dbReference type="InterPro" id="IPR002075">
    <property type="entry name" value="NTF2_dom"/>
</dbReference>
<dbReference type="RefSeq" id="XP_068347280.1">
    <property type="nucleotide sequence ID" value="XM_068512779.1"/>
</dbReference>
<reference evidence="3" key="1">
    <citation type="submission" date="2016-10" db="EMBL/GenBank/DDBJ databases">
        <authorList>
            <person name="Benchimol M."/>
            <person name="Almeida L.G."/>
            <person name="Vasconcelos A.T."/>
            <person name="Perreira-Neves A."/>
            <person name="Rosa I.A."/>
            <person name="Tasca T."/>
            <person name="Bogo M.R."/>
            <person name="de Souza W."/>
        </authorList>
    </citation>
    <scope>NUCLEOTIDE SEQUENCE [LARGE SCALE GENOMIC DNA]</scope>
    <source>
        <strain evidence="3">K</strain>
    </source>
</reference>
<comment type="caution">
    <text evidence="3">The sequence shown here is derived from an EMBL/GenBank/DDBJ whole genome shotgun (WGS) entry which is preliminary data.</text>
</comment>
<dbReference type="Gene3D" id="3.10.450.50">
    <property type="match status" value="1"/>
</dbReference>
<feature type="domain" description="Nuclear transport factor 2" evidence="2">
    <location>
        <begin position="300"/>
        <end position="420"/>
    </location>
</feature>
<sequence>MSRGRFPDNRRKNQQFGVAFGPLPSDDPEFSPDPILDVVAEAAKNKNRGKDVNILQKDMPEDKSFIVLSVSTKEESHSFTDLNGTTDLIASSPLLVTSCDFNTWKATETAMASCLPRLVRENVLNLSNLDEHGISINLQLSHNASFVLFLAAIYCISEKLRIKKLIFKGNNINDTQGFYNIKSYFPSLKKLAFPTSVKITDNFKARFQGQVSIVLSDDIETFAPISENYWDKVNFYTIYGPNYVPPDRTEPCTFLTDPDITERSIRYALSMYTPVKLNPAEFPVNQIIIDYYQAAWNSIDSVGRFYHSESVFSVTVDLHGPNSPMIYYDKFSRNLLVQNDKNFAVGSEYIVEAHKELFGDHLYACPTEANGTMLALNLYSYLTHGVFQVNDDIIGFDRTMTIALNLEGQFAILNDHIFIRKANAPDED</sequence>
<feature type="compositionally biased region" description="Basic and acidic residues" evidence="1">
    <location>
        <begin position="1"/>
        <end position="11"/>
    </location>
</feature>
<evidence type="ECO:0000259" key="2">
    <source>
        <dbReference type="Pfam" id="PF22602"/>
    </source>
</evidence>
<dbReference type="AlphaFoldDB" id="A0A1J4J7F5"/>
<proteinExistence type="predicted"/>
<dbReference type="VEuPathDB" id="TrichDB:TRFO_39675"/>
<dbReference type="Pfam" id="PF22602">
    <property type="entry name" value="NXF_NTF2"/>
    <property type="match status" value="1"/>
</dbReference>
<feature type="region of interest" description="Disordered" evidence="1">
    <location>
        <begin position="1"/>
        <end position="32"/>
    </location>
</feature>
<organism evidence="3 4">
    <name type="scientific">Tritrichomonas foetus</name>
    <dbReference type="NCBI Taxonomy" id="1144522"/>
    <lineage>
        <taxon>Eukaryota</taxon>
        <taxon>Metamonada</taxon>
        <taxon>Parabasalia</taxon>
        <taxon>Tritrichomonadida</taxon>
        <taxon>Tritrichomonadidae</taxon>
        <taxon>Tritrichomonas</taxon>
    </lineage>
</organism>
<gene>
    <name evidence="3" type="ORF">TRFO_39675</name>
</gene>
<dbReference type="Proteomes" id="UP000179807">
    <property type="component" value="Unassembled WGS sequence"/>
</dbReference>
<accession>A0A1J4J7F5</accession>
<evidence type="ECO:0000313" key="3">
    <source>
        <dbReference type="EMBL" id="OHS94143.1"/>
    </source>
</evidence>
<dbReference type="EMBL" id="MLAK01001345">
    <property type="protein sequence ID" value="OHS94143.1"/>
    <property type="molecule type" value="Genomic_DNA"/>
</dbReference>
<dbReference type="GeneID" id="94847483"/>